<evidence type="ECO:0000313" key="2">
    <source>
        <dbReference type="EMBL" id="CTQ73049.1"/>
    </source>
</evidence>
<dbReference type="InterPro" id="IPR036390">
    <property type="entry name" value="WH_DNA-bd_sf"/>
</dbReference>
<dbReference type="InterPro" id="IPR001845">
    <property type="entry name" value="HTH_ArsR_DNA-bd_dom"/>
</dbReference>
<protein>
    <submittedName>
        <fullName evidence="2">Transcriptional repressor SdpR</fullName>
    </submittedName>
</protein>
<evidence type="ECO:0000259" key="1">
    <source>
        <dbReference type="PROSITE" id="PS50987"/>
    </source>
</evidence>
<gene>
    <name evidence="2" type="primary">sdpR_2</name>
    <name evidence="2" type="ORF">LA5096_03503</name>
</gene>
<dbReference type="Pfam" id="PF01022">
    <property type="entry name" value="HTH_5"/>
    <property type="match status" value="1"/>
</dbReference>
<dbReference type="SMART" id="SM00418">
    <property type="entry name" value="HTH_ARSR"/>
    <property type="match status" value="1"/>
</dbReference>
<dbReference type="SUPFAM" id="SSF46785">
    <property type="entry name" value="Winged helix' DNA-binding domain"/>
    <property type="match status" value="1"/>
</dbReference>
<dbReference type="OrthoDB" id="9790747at2"/>
<name>A0A0M6ZEF1_9HYPH</name>
<dbReference type="PRINTS" id="PR00778">
    <property type="entry name" value="HTHARSR"/>
</dbReference>
<organism evidence="2 3">
    <name type="scientific">Roseibium album</name>
    <dbReference type="NCBI Taxonomy" id="311410"/>
    <lineage>
        <taxon>Bacteria</taxon>
        <taxon>Pseudomonadati</taxon>
        <taxon>Pseudomonadota</taxon>
        <taxon>Alphaproteobacteria</taxon>
        <taxon>Hyphomicrobiales</taxon>
        <taxon>Stappiaceae</taxon>
        <taxon>Roseibium</taxon>
    </lineage>
</organism>
<dbReference type="PANTHER" id="PTHR38600">
    <property type="entry name" value="TRANSCRIPTIONAL REGULATORY PROTEIN"/>
    <property type="match status" value="1"/>
</dbReference>
<proteinExistence type="predicted"/>
<dbReference type="AlphaFoldDB" id="A0A0M6ZEF1"/>
<dbReference type="Proteomes" id="UP000049983">
    <property type="component" value="Unassembled WGS sequence"/>
</dbReference>
<dbReference type="InterPro" id="IPR036388">
    <property type="entry name" value="WH-like_DNA-bd_sf"/>
</dbReference>
<dbReference type="NCBIfam" id="NF033788">
    <property type="entry name" value="HTH_metalloreg"/>
    <property type="match status" value="1"/>
</dbReference>
<reference evidence="3" key="1">
    <citation type="submission" date="2015-07" db="EMBL/GenBank/DDBJ databases">
        <authorList>
            <person name="Rodrigo-Torres Lidia"/>
            <person name="Arahal R.David."/>
        </authorList>
    </citation>
    <scope>NUCLEOTIDE SEQUENCE [LARGE SCALE GENOMIC DNA]</scope>
    <source>
        <strain evidence="3">CECT 5096</strain>
    </source>
</reference>
<accession>A0A0M6ZEF1</accession>
<dbReference type="Gene3D" id="1.10.10.10">
    <property type="entry name" value="Winged helix-like DNA-binding domain superfamily/Winged helix DNA-binding domain"/>
    <property type="match status" value="1"/>
</dbReference>
<sequence>MEQVGYMSGKPGLDAVFSALSDPTRRAILTKLASGEASVNELAEPFEMSQPAVSKHLKVLERAGLITRGTDRQRRPARLNAKPMKEAVAWLEEFRKFWSSSFDQLDNLLEELKNTDQWE</sequence>
<dbReference type="InterPro" id="IPR011991">
    <property type="entry name" value="ArsR-like_HTH"/>
</dbReference>
<keyword evidence="3" id="KW-1185">Reference proteome</keyword>
<dbReference type="GO" id="GO:0003700">
    <property type="term" value="F:DNA-binding transcription factor activity"/>
    <property type="evidence" value="ECO:0007669"/>
    <property type="project" value="InterPro"/>
</dbReference>
<dbReference type="CDD" id="cd00090">
    <property type="entry name" value="HTH_ARSR"/>
    <property type="match status" value="1"/>
</dbReference>
<evidence type="ECO:0000313" key="3">
    <source>
        <dbReference type="Proteomes" id="UP000049983"/>
    </source>
</evidence>
<dbReference type="STRING" id="311410.LA5095_00363"/>
<feature type="domain" description="HTH arsR-type" evidence="1">
    <location>
        <begin position="7"/>
        <end position="99"/>
    </location>
</feature>
<dbReference type="PROSITE" id="PS50987">
    <property type="entry name" value="HTH_ARSR_2"/>
    <property type="match status" value="1"/>
</dbReference>
<dbReference type="PANTHER" id="PTHR38600:SF2">
    <property type="entry name" value="SLL0088 PROTEIN"/>
    <property type="match status" value="1"/>
</dbReference>
<dbReference type="EMBL" id="CXWC01000011">
    <property type="protein sequence ID" value="CTQ73049.1"/>
    <property type="molecule type" value="Genomic_DNA"/>
</dbReference>